<name>A0ABV1AJE0_9FIRM</name>
<comment type="subcellular location">
    <subcellularLocation>
        <location evidence="1">Cell envelope</location>
    </subcellularLocation>
</comment>
<dbReference type="Gene3D" id="3.40.50.2300">
    <property type="match status" value="2"/>
</dbReference>
<dbReference type="PANTHER" id="PTHR30036">
    <property type="entry name" value="D-XYLOSE-BINDING PERIPLASMIC PROTEIN"/>
    <property type="match status" value="1"/>
</dbReference>
<dbReference type="EMBL" id="JBBMEI010000021">
    <property type="protein sequence ID" value="MEQ2358285.1"/>
    <property type="molecule type" value="Genomic_DNA"/>
</dbReference>
<organism evidence="6 7">
    <name type="scientific">Blautia intestinihominis</name>
    <dbReference type="NCBI Taxonomy" id="3133152"/>
    <lineage>
        <taxon>Bacteria</taxon>
        <taxon>Bacillati</taxon>
        <taxon>Bacillota</taxon>
        <taxon>Clostridia</taxon>
        <taxon>Lachnospirales</taxon>
        <taxon>Lachnospiraceae</taxon>
        <taxon>Blautia</taxon>
    </lineage>
</organism>
<evidence type="ECO:0000256" key="1">
    <source>
        <dbReference type="ARBA" id="ARBA00004196"/>
    </source>
</evidence>
<reference evidence="6 7" key="1">
    <citation type="submission" date="2024-03" db="EMBL/GenBank/DDBJ databases">
        <title>Human intestinal bacterial collection.</title>
        <authorList>
            <person name="Pauvert C."/>
            <person name="Hitch T.C.A."/>
            <person name="Clavel T."/>
        </authorList>
    </citation>
    <scope>NUCLEOTIDE SEQUENCE [LARGE SCALE GENOMIC DNA]</scope>
    <source>
        <strain evidence="6 7">CLA-AA-H95</strain>
    </source>
</reference>
<feature type="compositionally biased region" description="Low complexity" evidence="3">
    <location>
        <begin position="468"/>
        <end position="489"/>
    </location>
</feature>
<gene>
    <name evidence="6" type="ORF">WMO75_08065</name>
</gene>
<dbReference type="InterPro" id="IPR050555">
    <property type="entry name" value="Bact_Solute-Bind_Prot2"/>
</dbReference>
<feature type="compositionally biased region" description="Low complexity" evidence="3">
    <location>
        <begin position="429"/>
        <end position="460"/>
    </location>
</feature>
<feature type="compositionally biased region" description="Basic and acidic residues" evidence="3">
    <location>
        <begin position="82"/>
        <end position="92"/>
    </location>
</feature>
<dbReference type="PANTHER" id="PTHR30036:SF1">
    <property type="entry name" value="D-XYLOSE-BINDING PERIPLASMIC PROTEIN"/>
    <property type="match status" value="1"/>
</dbReference>
<dbReference type="PROSITE" id="PS51257">
    <property type="entry name" value="PROKAR_LIPOPROTEIN"/>
    <property type="match status" value="1"/>
</dbReference>
<dbReference type="InterPro" id="IPR025997">
    <property type="entry name" value="SBP_2_dom"/>
</dbReference>
<dbReference type="InterPro" id="IPR028082">
    <property type="entry name" value="Peripla_BP_I"/>
</dbReference>
<feature type="region of interest" description="Disordered" evidence="3">
    <location>
        <begin position="413"/>
        <end position="489"/>
    </location>
</feature>
<dbReference type="RefSeq" id="WP_349077901.1">
    <property type="nucleotide sequence ID" value="NZ_JBBMEI010000021.1"/>
</dbReference>
<accession>A0ABV1AJE0</accession>
<sequence length="489" mass="53945">MKKKTAYLLLGIFLTTTVLGGCGKNEATEAASESAQTEKEGAGEDELTETPTPEAKSDKETNKQKSSKETETSDSDNEDKTEETTEASREKIAVLLPNEEKWTRDADEFKSTLEDDGYEPVIEYAENDVSRQVSQIQELTAEEVSAFVIAPVDPYGLKSVLESVKEAEIPVFSYDDLIMDTNAVKYYVTFGGRQIGQMIGKKIIESEELDKVREAKESRTIEFFMGSLDDTQALFLYNGLMEALQEYLDDGTLVCKSGKLSFDDTGILRWSKNTAKSRAAEILEQFYPDGAAPDIICTGFDDAAGAVQEALQEAGVVPGTDIWPMITGNGCKEDAVKRIASGTQAFSVFMDFRELADQCEEMVNVYLHGEDDPEVNDYEQYDNGVKIIGTYLCESQMIDRDNYEILIDNGYYSEKEVEPDPTETPEPVTPTEAAEPTVTPTETPEEVSPTPAETETPTPTEKAEPTKKPTSTPKPTATETPTPTEKAKK</sequence>
<feature type="compositionally biased region" description="Acidic residues" evidence="3">
    <location>
        <begin position="72"/>
        <end position="81"/>
    </location>
</feature>
<feature type="signal peptide" evidence="4">
    <location>
        <begin position="1"/>
        <end position="20"/>
    </location>
</feature>
<evidence type="ECO:0000313" key="7">
    <source>
        <dbReference type="Proteomes" id="UP001446032"/>
    </source>
</evidence>
<protein>
    <submittedName>
        <fullName evidence="6">Substrate-binding domain-containing protein</fullName>
    </submittedName>
</protein>
<evidence type="ECO:0000256" key="2">
    <source>
        <dbReference type="ARBA" id="ARBA00022729"/>
    </source>
</evidence>
<proteinExistence type="predicted"/>
<evidence type="ECO:0000313" key="6">
    <source>
        <dbReference type="EMBL" id="MEQ2358285.1"/>
    </source>
</evidence>
<feature type="compositionally biased region" description="Basic and acidic residues" evidence="3">
    <location>
        <begin position="55"/>
        <end position="71"/>
    </location>
</feature>
<dbReference type="SUPFAM" id="SSF53822">
    <property type="entry name" value="Periplasmic binding protein-like I"/>
    <property type="match status" value="1"/>
</dbReference>
<dbReference type="Pfam" id="PF13407">
    <property type="entry name" value="Peripla_BP_4"/>
    <property type="match status" value="1"/>
</dbReference>
<feature type="chain" id="PRO_5045334950" evidence="4">
    <location>
        <begin position="21"/>
        <end position="489"/>
    </location>
</feature>
<evidence type="ECO:0000256" key="3">
    <source>
        <dbReference type="SAM" id="MobiDB-lite"/>
    </source>
</evidence>
<evidence type="ECO:0000256" key="4">
    <source>
        <dbReference type="SAM" id="SignalP"/>
    </source>
</evidence>
<dbReference type="CDD" id="cd19994">
    <property type="entry name" value="PBP1_ChvE"/>
    <property type="match status" value="1"/>
</dbReference>
<feature type="region of interest" description="Disordered" evidence="3">
    <location>
        <begin position="27"/>
        <end position="92"/>
    </location>
</feature>
<feature type="domain" description="Periplasmic binding protein" evidence="5">
    <location>
        <begin position="94"/>
        <end position="370"/>
    </location>
</feature>
<comment type="caution">
    <text evidence="6">The sequence shown here is derived from an EMBL/GenBank/DDBJ whole genome shotgun (WGS) entry which is preliminary data.</text>
</comment>
<evidence type="ECO:0000259" key="5">
    <source>
        <dbReference type="Pfam" id="PF13407"/>
    </source>
</evidence>
<keyword evidence="2 4" id="KW-0732">Signal</keyword>
<keyword evidence="7" id="KW-1185">Reference proteome</keyword>
<dbReference type="Proteomes" id="UP001446032">
    <property type="component" value="Unassembled WGS sequence"/>
</dbReference>